<dbReference type="EC" id="2.3.2.27" evidence="4"/>
<dbReference type="GO" id="GO:0061630">
    <property type="term" value="F:ubiquitin protein ligase activity"/>
    <property type="evidence" value="ECO:0007669"/>
    <property type="project" value="UniProtKB-EC"/>
</dbReference>
<evidence type="ECO:0000256" key="14">
    <source>
        <dbReference type="ARBA" id="ARBA00024209"/>
    </source>
</evidence>
<dbReference type="AlphaFoldDB" id="A0A9Q1QHX4"/>
<comment type="caution">
    <text evidence="16">The sequence shown here is derived from an EMBL/GenBank/DDBJ whole genome shotgun (WGS) entry which is preliminary data.</text>
</comment>
<dbReference type="Pfam" id="PF13947">
    <property type="entry name" value="GUB_WAK_bind"/>
    <property type="match status" value="1"/>
</dbReference>
<reference evidence="16" key="1">
    <citation type="submission" date="2022-04" db="EMBL/GenBank/DDBJ databases">
        <title>Carnegiea gigantea Genome sequencing and assembly v2.</title>
        <authorList>
            <person name="Copetti D."/>
            <person name="Sanderson M.J."/>
            <person name="Burquez A."/>
            <person name="Wojciechowski M.F."/>
        </authorList>
    </citation>
    <scope>NUCLEOTIDE SEQUENCE</scope>
    <source>
        <strain evidence="16">SGP5-SGP5p</strain>
        <tissue evidence="16">Aerial part</tissue>
    </source>
</reference>
<evidence type="ECO:0000256" key="3">
    <source>
        <dbReference type="ARBA" id="ARBA00004906"/>
    </source>
</evidence>
<comment type="pathway">
    <text evidence="3">Protein modification; protein ubiquitination.</text>
</comment>
<keyword evidence="13" id="KW-0472">Membrane</keyword>
<evidence type="ECO:0000256" key="2">
    <source>
        <dbReference type="ARBA" id="ARBA00004167"/>
    </source>
</evidence>
<keyword evidence="11" id="KW-0862">Zinc</keyword>
<evidence type="ECO:0000259" key="15">
    <source>
        <dbReference type="Pfam" id="PF13947"/>
    </source>
</evidence>
<evidence type="ECO:0000256" key="1">
    <source>
        <dbReference type="ARBA" id="ARBA00000900"/>
    </source>
</evidence>
<accession>A0A9Q1QHX4</accession>
<keyword evidence="10" id="KW-0833">Ubl conjugation pathway</keyword>
<keyword evidence="8" id="KW-0732">Signal</keyword>
<feature type="domain" description="Wall-associated receptor kinase galacturonan-binding" evidence="15">
    <location>
        <begin position="97"/>
        <end position="155"/>
    </location>
</feature>
<comment type="subcellular location">
    <subcellularLocation>
        <location evidence="2">Membrane</location>
        <topology evidence="2">Single-pass membrane protein</topology>
    </subcellularLocation>
</comment>
<dbReference type="InterPro" id="IPR046948">
    <property type="entry name" value="ATL20-22-like"/>
</dbReference>
<dbReference type="Proteomes" id="UP001153076">
    <property type="component" value="Unassembled WGS sequence"/>
</dbReference>
<dbReference type="PANTHER" id="PTHR46279">
    <property type="entry name" value="RING/U-BOX SUPERFAMILY PROTEIN"/>
    <property type="match status" value="1"/>
</dbReference>
<keyword evidence="7" id="KW-0479">Metal-binding</keyword>
<evidence type="ECO:0000313" key="17">
    <source>
        <dbReference type="Proteomes" id="UP001153076"/>
    </source>
</evidence>
<dbReference type="GO" id="GO:0016020">
    <property type="term" value="C:membrane"/>
    <property type="evidence" value="ECO:0007669"/>
    <property type="project" value="UniProtKB-SubCell"/>
</dbReference>
<dbReference type="PANTHER" id="PTHR46279:SF10">
    <property type="entry name" value="RING-TYPE E3 UBIQUITIN TRANSFERASE"/>
    <property type="match status" value="1"/>
</dbReference>
<keyword evidence="5" id="KW-0808">Transferase</keyword>
<evidence type="ECO:0000256" key="11">
    <source>
        <dbReference type="ARBA" id="ARBA00022833"/>
    </source>
</evidence>
<gene>
    <name evidence="16" type="ORF">Cgig2_007949</name>
</gene>
<evidence type="ECO:0000256" key="6">
    <source>
        <dbReference type="ARBA" id="ARBA00022692"/>
    </source>
</evidence>
<dbReference type="GO" id="GO:0030247">
    <property type="term" value="F:polysaccharide binding"/>
    <property type="evidence" value="ECO:0007669"/>
    <property type="project" value="InterPro"/>
</dbReference>
<keyword evidence="17" id="KW-1185">Reference proteome</keyword>
<evidence type="ECO:0000256" key="13">
    <source>
        <dbReference type="ARBA" id="ARBA00023136"/>
    </source>
</evidence>
<sequence>MLNEGPIFTCWLLASFLQDGAVFNLKPFQVGEVIYLVKYVTELLQLQPLHTTATLLGGCFCIQKHSFNHGLCIRKDTSLMMINGCMIQMYRYNTGLVQFPFRIRNQEEPLPNYCGYPGFDLFCDGANRLSIDLPNSGVFLIQTIDYVKQELLLNDPNNCLPERLLSLNHSNSGNYSPFVPMREQVYWLYNCSNDYLKSFSYMKKIECLSGSNYGVIATIFKVISNDSNSKCEKSGSIRVPGESGPELMSSLGSDLNVVSAFKKVGNAGSTAIQAWKLDASMLHEVVNSPVFLHH</sequence>
<evidence type="ECO:0000313" key="16">
    <source>
        <dbReference type="EMBL" id="KAJ8442111.1"/>
    </source>
</evidence>
<evidence type="ECO:0000256" key="9">
    <source>
        <dbReference type="ARBA" id="ARBA00022771"/>
    </source>
</evidence>
<evidence type="ECO:0000256" key="7">
    <source>
        <dbReference type="ARBA" id="ARBA00022723"/>
    </source>
</evidence>
<evidence type="ECO:0000256" key="5">
    <source>
        <dbReference type="ARBA" id="ARBA00022679"/>
    </source>
</evidence>
<keyword evidence="6" id="KW-0812">Transmembrane</keyword>
<comment type="similarity">
    <text evidence="14">Belongs to the RING-type zinc finger family. ATL subfamily.</text>
</comment>
<dbReference type="EMBL" id="JAKOGI010000147">
    <property type="protein sequence ID" value="KAJ8442111.1"/>
    <property type="molecule type" value="Genomic_DNA"/>
</dbReference>
<dbReference type="GO" id="GO:0008270">
    <property type="term" value="F:zinc ion binding"/>
    <property type="evidence" value="ECO:0007669"/>
    <property type="project" value="UniProtKB-KW"/>
</dbReference>
<comment type="catalytic activity">
    <reaction evidence="1">
        <text>S-ubiquitinyl-[E2 ubiquitin-conjugating enzyme]-L-cysteine + [acceptor protein]-L-lysine = [E2 ubiquitin-conjugating enzyme]-L-cysteine + N(6)-ubiquitinyl-[acceptor protein]-L-lysine.</text>
        <dbReference type="EC" id="2.3.2.27"/>
    </reaction>
</comment>
<evidence type="ECO:0000256" key="12">
    <source>
        <dbReference type="ARBA" id="ARBA00022989"/>
    </source>
</evidence>
<keyword evidence="9" id="KW-0863">Zinc-finger</keyword>
<evidence type="ECO:0000256" key="8">
    <source>
        <dbReference type="ARBA" id="ARBA00022729"/>
    </source>
</evidence>
<dbReference type="InterPro" id="IPR025287">
    <property type="entry name" value="WAK_GUB"/>
</dbReference>
<proteinExistence type="inferred from homology"/>
<evidence type="ECO:0000256" key="10">
    <source>
        <dbReference type="ARBA" id="ARBA00022786"/>
    </source>
</evidence>
<dbReference type="OrthoDB" id="8062037at2759"/>
<keyword evidence="12" id="KW-1133">Transmembrane helix</keyword>
<organism evidence="16 17">
    <name type="scientific">Carnegiea gigantea</name>
    <dbReference type="NCBI Taxonomy" id="171969"/>
    <lineage>
        <taxon>Eukaryota</taxon>
        <taxon>Viridiplantae</taxon>
        <taxon>Streptophyta</taxon>
        <taxon>Embryophyta</taxon>
        <taxon>Tracheophyta</taxon>
        <taxon>Spermatophyta</taxon>
        <taxon>Magnoliopsida</taxon>
        <taxon>eudicotyledons</taxon>
        <taxon>Gunneridae</taxon>
        <taxon>Pentapetalae</taxon>
        <taxon>Caryophyllales</taxon>
        <taxon>Cactineae</taxon>
        <taxon>Cactaceae</taxon>
        <taxon>Cactoideae</taxon>
        <taxon>Echinocereeae</taxon>
        <taxon>Carnegiea</taxon>
    </lineage>
</organism>
<protein>
    <recommendedName>
        <fullName evidence="4">RING-type E3 ubiquitin transferase</fullName>
        <ecNumber evidence="4">2.3.2.27</ecNumber>
    </recommendedName>
</protein>
<evidence type="ECO:0000256" key="4">
    <source>
        <dbReference type="ARBA" id="ARBA00012483"/>
    </source>
</evidence>
<name>A0A9Q1QHX4_9CARY</name>